<dbReference type="Gene3D" id="1.10.101.10">
    <property type="entry name" value="PGBD-like superfamily/PGBD"/>
    <property type="match status" value="1"/>
</dbReference>
<dbReference type="EMBL" id="CP141614">
    <property type="protein sequence ID" value="WRP15089.1"/>
    <property type="molecule type" value="Genomic_DNA"/>
</dbReference>
<proteinExistence type="predicted"/>
<dbReference type="Pfam" id="PF01476">
    <property type="entry name" value="LysM"/>
    <property type="match status" value="2"/>
</dbReference>
<dbReference type="InterPro" id="IPR036365">
    <property type="entry name" value="PGBD-like_sf"/>
</dbReference>
<evidence type="ECO:0000313" key="3">
    <source>
        <dbReference type="Proteomes" id="UP001333102"/>
    </source>
</evidence>
<evidence type="ECO:0000313" key="2">
    <source>
        <dbReference type="EMBL" id="WRP15089.1"/>
    </source>
</evidence>
<dbReference type="SMART" id="SM00257">
    <property type="entry name" value="LysM"/>
    <property type="match status" value="1"/>
</dbReference>
<dbReference type="PANTHER" id="PTHR33734">
    <property type="entry name" value="LYSM DOMAIN-CONTAINING GPI-ANCHORED PROTEIN 2"/>
    <property type="match status" value="1"/>
</dbReference>
<dbReference type="InterPro" id="IPR002477">
    <property type="entry name" value="Peptidoglycan-bd-like"/>
</dbReference>
<dbReference type="InterPro" id="IPR018392">
    <property type="entry name" value="LysM"/>
</dbReference>
<dbReference type="InterPro" id="IPR036366">
    <property type="entry name" value="PGBDSf"/>
</dbReference>
<name>A0ABZ1BQW0_9FIRM</name>
<evidence type="ECO:0000259" key="1">
    <source>
        <dbReference type="PROSITE" id="PS51782"/>
    </source>
</evidence>
<dbReference type="CDD" id="cd00118">
    <property type="entry name" value="LysM"/>
    <property type="match status" value="1"/>
</dbReference>
<reference evidence="3" key="1">
    <citation type="submission" date="2023-12" db="EMBL/GenBank/DDBJ databases">
        <title>Novel isolates from deep terrestrial aquifers shed light on the physiology and ecology of the class Limnochordia.</title>
        <authorList>
            <person name="Karnachuk O.V."/>
            <person name="Lukina A.P."/>
            <person name="Avakyan M.R."/>
            <person name="Kadnikov V."/>
            <person name="Begmatov S."/>
            <person name="Beletsky A.V."/>
            <person name="Mardanov A.V."/>
            <person name="Ravin N.V."/>
        </authorList>
    </citation>
    <scope>NUCLEOTIDE SEQUENCE [LARGE SCALE GENOMIC DNA]</scope>
    <source>
        <strain evidence="3">LN</strain>
    </source>
</reference>
<dbReference type="SUPFAM" id="SSF47090">
    <property type="entry name" value="PGBD-like"/>
    <property type="match status" value="1"/>
</dbReference>
<dbReference type="PANTHER" id="PTHR33734:SF22">
    <property type="entry name" value="MEMBRANE-BOUND LYTIC MUREIN TRANSGLYCOSYLASE D"/>
    <property type="match status" value="1"/>
</dbReference>
<protein>
    <submittedName>
        <fullName evidence="2">LysM peptidoglycan-binding domain-containing protein</fullName>
    </submittedName>
</protein>
<dbReference type="SUPFAM" id="SSF54106">
    <property type="entry name" value="LysM domain"/>
    <property type="match status" value="1"/>
</dbReference>
<sequence length="201" mass="21620">MFRGRLGRVASLLAAVGVVLACLAGTAGLTSASARVLQEGMWGDDVRELQELLREIGFSTINPNGVFGPETTAAVRRLQQAVGLAADGVVGPQTWAVVEALRTPYRYRVQTGDTLWDIARRFGTTMESIMDANGMEETTLRPGQVLVIPSVRRLHVPMAMRVRDLAARLGVAAQDVARLNGLGLNDTMRAGSEIWVPLPAL</sequence>
<dbReference type="Pfam" id="PF01471">
    <property type="entry name" value="PG_binding_1"/>
    <property type="match status" value="1"/>
</dbReference>
<gene>
    <name evidence="2" type="ORF">VLY81_02615</name>
</gene>
<dbReference type="Gene3D" id="3.10.350.10">
    <property type="entry name" value="LysM domain"/>
    <property type="match status" value="1"/>
</dbReference>
<keyword evidence="3" id="KW-1185">Reference proteome</keyword>
<dbReference type="PROSITE" id="PS51782">
    <property type="entry name" value="LYSM"/>
    <property type="match status" value="1"/>
</dbReference>
<dbReference type="PROSITE" id="PS51257">
    <property type="entry name" value="PROKAR_LIPOPROTEIN"/>
    <property type="match status" value="1"/>
</dbReference>
<organism evidence="2 3">
    <name type="scientific">Geochorda subterranea</name>
    <dbReference type="NCBI Taxonomy" id="3109564"/>
    <lineage>
        <taxon>Bacteria</taxon>
        <taxon>Bacillati</taxon>
        <taxon>Bacillota</taxon>
        <taxon>Limnochordia</taxon>
        <taxon>Limnochordales</taxon>
        <taxon>Geochordaceae</taxon>
        <taxon>Geochorda</taxon>
    </lineage>
</organism>
<accession>A0ABZ1BQW0</accession>
<feature type="domain" description="LysM" evidence="1">
    <location>
        <begin position="105"/>
        <end position="148"/>
    </location>
</feature>
<dbReference type="InterPro" id="IPR036779">
    <property type="entry name" value="LysM_dom_sf"/>
</dbReference>
<dbReference type="RefSeq" id="WP_324669478.1">
    <property type="nucleotide sequence ID" value="NZ_CP141614.1"/>
</dbReference>
<dbReference type="Proteomes" id="UP001333102">
    <property type="component" value="Chromosome"/>
</dbReference>